<dbReference type="InterPro" id="IPR052643">
    <property type="entry name" value="ERP44"/>
</dbReference>
<evidence type="ECO:0000313" key="3">
    <source>
        <dbReference type="Proteomes" id="UP000494163"/>
    </source>
</evidence>
<proteinExistence type="predicted"/>
<dbReference type="GO" id="GO:0005789">
    <property type="term" value="C:endoplasmic reticulum membrane"/>
    <property type="evidence" value="ECO:0007669"/>
    <property type="project" value="TreeGrafter"/>
</dbReference>
<dbReference type="InterPro" id="IPR029058">
    <property type="entry name" value="AB_hydrolase_fold"/>
</dbReference>
<dbReference type="SUPFAM" id="SSF52833">
    <property type="entry name" value="Thioredoxin-like"/>
    <property type="match status" value="2"/>
</dbReference>
<protein>
    <submittedName>
        <fullName evidence="2">Lip2</fullName>
    </submittedName>
</protein>
<dbReference type="Gene3D" id="3.40.50.1820">
    <property type="entry name" value="alpha/beta hydrolase"/>
    <property type="match status" value="1"/>
</dbReference>
<dbReference type="GO" id="GO:0005793">
    <property type="term" value="C:endoplasmic reticulum-Golgi intermediate compartment"/>
    <property type="evidence" value="ECO:0007669"/>
    <property type="project" value="TreeGrafter"/>
</dbReference>
<sequence length="445" mass="51956">MYINKFPTLRLYHRGHPLRREFRGQRSVQALVDFVQKQFRQPFSEFQQLEQLDSLNPTRRAVLAFFENRTQPAFVSFELLMERLKNDCDFYVRFGDKLANISYTQLMPTLVYRPDVERTHAQDELYAGNVNNVLQLDSWLYKKCLPLVRQVDFSNVEEIIEQRLPLVVLFHMPNDLNAVKDFKSIVEMQLADCKDCGSYNFVTVDGLKFKHSVAHMGKTEQDLPIIAIDTLQFTFPYPKFKDIYIPGHLKQFIKHLSEHRKQLKLKIVQQSTEQLPQLTPPSSTFKELGPSRHRYTLVERHDELHELHNVTTADGYQLQLQRLPRVGARPVLLLHGLLGSALSWLCLGAEKSLGFQLHRRHYDVWLANLRGSAPHGRHHLELTDVMLEFWRYSFHEHGAYDLPAIIDHIVEHTKRGSGSVEQLPQQELETQQILLIGHSQVRQKL</sequence>
<dbReference type="Proteomes" id="UP000494163">
    <property type="component" value="Chromosome 2L"/>
</dbReference>
<evidence type="ECO:0000313" key="2">
    <source>
        <dbReference type="EMBL" id="ALC39223.1"/>
    </source>
</evidence>
<feature type="domain" description="Partial AB-hydrolase lipase" evidence="1">
    <location>
        <begin position="304"/>
        <end position="346"/>
    </location>
</feature>
<dbReference type="STRING" id="30019.A0A0M3QTN5"/>
<dbReference type="AlphaFoldDB" id="A0A0M3QTN5"/>
<dbReference type="SMR" id="A0A0M3QTN5"/>
<keyword evidence="3" id="KW-1185">Reference proteome</keyword>
<reference evidence="2 3" key="1">
    <citation type="submission" date="2015-08" db="EMBL/GenBank/DDBJ databases">
        <title>Ancestral chromatin configuration constrains chromatin evolution on differentiating sex chromosomes in Drosophila.</title>
        <authorList>
            <person name="Zhou Q."/>
            <person name="Bachtrog D."/>
        </authorList>
    </citation>
    <scope>NUCLEOTIDE SEQUENCE [LARGE SCALE GENOMIC DNA]</scope>
    <source>
        <tissue evidence="2">Whole larvae</tissue>
    </source>
</reference>
<dbReference type="Pfam" id="PF04083">
    <property type="entry name" value="Abhydro_lipase"/>
    <property type="match status" value="1"/>
</dbReference>
<dbReference type="PANTHER" id="PTHR46295">
    <property type="entry name" value="ENDOPLASMIC RETICULUM RESIDENT PROTEIN 44"/>
    <property type="match status" value="1"/>
</dbReference>
<dbReference type="OMA" id="CADNNIN"/>
<dbReference type="SUPFAM" id="SSF53474">
    <property type="entry name" value="alpha/beta-Hydrolases"/>
    <property type="match status" value="1"/>
</dbReference>
<dbReference type="Gene3D" id="3.40.30.10">
    <property type="entry name" value="Glutaredoxin"/>
    <property type="match status" value="2"/>
</dbReference>
<accession>A0A0M3QTN5</accession>
<dbReference type="GO" id="GO:0006457">
    <property type="term" value="P:protein folding"/>
    <property type="evidence" value="ECO:0007669"/>
    <property type="project" value="TreeGrafter"/>
</dbReference>
<dbReference type="OrthoDB" id="427280at2759"/>
<evidence type="ECO:0000259" key="1">
    <source>
        <dbReference type="Pfam" id="PF04083"/>
    </source>
</evidence>
<gene>
    <name evidence="2" type="ORF">Dbus_chr2Lg1308</name>
</gene>
<dbReference type="GO" id="GO:0003756">
    <property type="term" value="F:protein disulfide isomerase activity"/>
    <property type="evidence" value="ECO:0007669"/>
    <property type="project" value="TreeGrafter"/>
</dbReference>
<name>A0A0M3QTN5_DROBS</name>
<dbReference type="EMBL" id="CP012523">
    <property type="protein sequence ID" value="ALC39223.1"/>
    <property type="molecule type" value="Genomic_DNA"/>
</dbReference>
<organism evidence="2 3">
    <name type="scientific">Drosophila busckii</name>
    <name type="common">Fruit fly</name>
    <dbReference type="NCBI Taxonomy" id="30019"/>
    <lineage>
        <taxon>Eukaryota</taxon>
        <taxon>Metazoa</taxon>
        <taxon>Ecdysozoa</taxon>
        <taxon>Arthropoda</taxon>
        <taxon>Hexapoda</taxon>
        <taxon>Insecta</taxon>
        <taxon>Pterygota</taxon>
        <taxon>Neoptera</taxon>
        <taxon>Endopterygota</taxon>
        <taxon>Diptera</taxon>
        <taxon>Brachycera</taxon>
        <taxon>Muscomorpha</taxon>
        <taxon>Ephydroidea</taxon>
        <taxon>Drosophilidae</taxon>
        <taxon>Drosophila</taxon>
    </lineage>
</organism>
<dbReference type="PANTHER" id="PTHR46295:SF1">
    <property type="entry name" value="ENDOPLASMIC RETICULUM RESIDENT PROTEIN 44"/>
    <property type="match status" value="1"/>
</dbReference>
<dbReference type="InterPro" id="IPR036249">
    <property type="entry name" value="Thioredoxin-like_sf"/>
</dbReference>
<dbReference type="Pfam" id="PF13848">
    <property type="entry name" value="Thioredoxin_6"/>
    <property type="match status" value="1"/>
</dbReference>
<dbReference type="InterPro" id="IPR006693">
    <property type="entry name" value="AB_hydrolase_lipase"/>
</dbReference>
<dbReference type="GO" id="GO:0006629">
    <property type="term" value="P:lipid metabolic process"/>
    <property type="evidence" value="ECO:0007669"/>
    <property type="project" value="InterPro"/>
</dbReference>